<feature type="transmembrane region" description="Helical" evidence="1">
    <location>
        <begin position="44"/>
        <end position="63"/>
    </location>
</feature>
<gene>
    <name evidence="3" type="ORF">FZC79_10820</name>
</gene>
<dbReference type="RefSeq" id="WP_148946837.1">
    <property type="nucleotide sequence ID" value="NZ_VTEH01000007.1"/>
</dbReference>
<accession>A0A5D4KEE2</accession>
<dbReference type="AlphaFoldDB" id="A0A5D4KEE2"/>
<proteinExistence type="predicted"/>
<protein>
    <recommendedName>
        <fullName evidence="2">DUF5658 domain-containing protein</fullName>
    </recommendedName>
</protein>
<dbReference type="InterPro" id="IPR043717">
    <property type="entry name" value="DUF5658"/>
</dbReference>
<keyword evidence="1" id="KW-0812">Transmembrane</keyword>
<name>A0A5D4KEE2_9BACI</name>
<reference evidence="3 4" key="1">
    <citation type="submission" date="2019-08" db="EMBL/GenBank/DDBJ databases">
        <title>Bacillus genomes from the desert of Cuatro Cienegas, Coahuila.</title>
        <authorList>
            <person name="Olmedo-Alvarez G."/>
        </authorList>
    </citation>
    <scope>NUCLEOTIDE SEQUENCE [LARGE SCALE GENOMIC DNA]</scope>
    <source>
        <strain evidence="3 4">CH40_1T</strain>
    </source>
</reference>
<keyword evidence="1" id="KW-1133">Transmembrane helix</keyword>
<feature type="transmembrane region" description="Helical" evidence="1">
    <location>
        <begin position="75"/>
        <end position="95"/>
    </location>
</feature>
<dbReference type="Proteomes" id="UP000323317">
    <property type="component" value="Unassembled WGS sequence"/>
</dbReference>
<keyword evidence="1" id="KW-0472">Membrane</keyword>
<evidence type="ECO:0000256" key="1">
    <source>
        <dbReference type="SAM" id="Phobius"/>
    </source>
</evidence>
<evidence type="ECO:0000313" key="4">
    <source>
        <dbReference type="Proteomes" id="UP000323317"/>
    </source>
</evidence>
<evidence type="ECO:0000313" key="3">
    <source>
        <dbReference type="EMBL" id="TYR75249.1"/>
    </source>
</evidence>
<feature type="domain" description="DUF5658" evidence="2">
    <location>
        <begin position="7"/>
        <end position="95"/>
    </location>
</feature>
<dbReference type="Pfam" id="PF18902">
    <property type="entry name" value="DUF5658"/>
    <property type="match status" value="1"/>
</dbReference>
<sequence length="100" mass="11351">MKVALHILAALNIIDAIVTAIGIENAYIQEANPLMDLLYTTHPVFFIALKILLSLMVYTLIFFDKIPSKKWFSSITYTAVTLYSLIFLLHGTWVYNVLAK</sequence>
<evidence type="ECO:0000259" key="2">
    <source>
        <dbReference type="Pfam" id="PF18902"/>
    </source>
</evidence>
<organism evidence="3 4">
    <name type="scientific">Rossellomorea vietnamensis</name>
    <dbReference type="NCBI Taxonomy" id="218284"/>
    <lineage>
        <taxon>Bacteria</taxon>
        <taxon>Bacillati</taxon>
        <taxon>Bacillota</taxon>
        <taxon>Bacilli</taxon>
        <taxon>Bacillales</taxon>
        <taxon>Bacillaceae</taxon>
        <taxon>Rossellomorea</taxon>
    </lineage>
</organism>
<dbReference type="EMBL" id="VTEH01000007">
    <property type="protein sequence ID" value="TYR75249.1"/>
    <property type="molecule type" value="Genomic_DNA"/>
</dbReference>
<comment type="caution">
    <text evidence="3">The sequence shown here is derived from an EMBL/GenBank/DDBJ whole genome shotgun (WGS) entry which is preliminary data.</text>
</comment>